<dbReference type="SUPFAM" id="SSF51905">
    <property type="entry name" value="FAD/NAD(P)-binding domain"/>
    <property type="match status" value="1"/>
</dbReference>
<evidence type="ECO:0000256" key="3">
    <source>
        <dbReference type="ARBA" id="ARBA00022827"/>
    </source>
</evidence>
<dbReference type="InterPro" id="IPR002938">
    <property type="entry name" value="FAD-bd"/>
</dbReference>
<dbReference type="InterPro" id="IPR036188">
    <property type="entry name" value="FAD/NAD-bd_sf"/>
</dbReference>
<dbReference type="Proteomes" id="UP000281343">
    <property type="component" value="Unassembled WGS sequence"/>
</dbReference>
<evidence type="ECO:0000313" key="5">
    <source>
        <dbReference type="EMBL" id="RMA42677.1"/>
    </source>
</evidence>
<dbReference type="GO" id="GO:0071949">
    <property type="term" value="F:FAD binding"/>
    <property type="evidence" value="ECO:0007669"/>
    <property type="project" value="InterPro"/>
</dbReference>
<comment type="cofactor">
    <cofactor evidence="1">
        <name>FAD</name>
        <dbReference type="ChEBI" id="CHEBI:57692"/>
    </cofactor>
</comment>
<gene>
    <name evidence="5" type="ORF">D9R08_07745</name>
</gene>
<organism evidence="5 6">
    <name type="scientific">Rhodophyticola porphyridii</name>
    <dbReference type="NCBI Taxonomy" id="1852017"/>
    <lineage>
        <taxon>Bacteria</taxon>
        <taxon>Pseudomonadati</taxon>
        <taxon>Pseudomonadota</taxon>
        <taxon>Alphaproteobacteria</taxon>
        <taxon>Rhodobacterales</taxon>
        <taxon>Roseobacteraceae</taxon>
        <taxon>Rhodophyticola</taxon>
    </lineage>
</organism>
<dbReference type="InterPro" id="IPR050641">
    <property type="entry name" value="RIFMO-like"/>
</dbReference>
<accession>A0A3L9Y6G3</accession>
<dbReference type="Gene3D" id="3.40.30.120">
    <property type="match status" value="1"/>
</dbReference>
<feature type="domain" description="FAD-binding" evidence="4">
    <location>
        <begin position="6"/>
        <end position="340"/>
    </location>
</feature>
<dbReference type="PROSITE" id="PS51257">
    <property type="entry name" value="PROKAR_LIPOPROTEIN"/>
    <property type="match status" value="1"/>
</dbReference>
<evidence type="ECO:0000313" key="6">
    <source>
        <dbReference type="Proteomes" id="UP000281343"/>
    </source>
</evidence>
<dbReference type="AlphaFoldDB" id="A0A3L9Y6G3"/>
<reference evidence="5 6" key="1">
    <citation type="submission" date="2018-10" db="EMBL/GenBank/DDBJ databases">
        <authorList>
            <person name="Jung H.S."/>
            <person name="Jeon C.O."/>
        </authorList>
    </citation>
    <scope>NUCLEOTIDE SEQUENCE [LARGE SCALE GENOMIC DNA]</scope>
    <source>
        <strain evidence="5 6">MA-7-27</strain>
    </source>
</reference>
<dbReference type="Pfam" id="PF01494">
    <property type="entry name" value="FAD_binding_3"/>
    <property type="match status" value="1"/>
</dbReference>
<sequence>MTPDQRVLIVGAGPVGLTLACLLASAGTPFRIIDGKSGPVGDSRALGVHARTLEVMQSLDLAQAFIRHGRVTRYMTFHDKTRALFSLDFDVLRHDTAYPFYLILPQSITERLLYDKLRSLGGDVEWNTTLRSLEENADGVIVHSAGETMRHDYVVGCDGAASVVRKSLGIDFSGLTYDARFVLSEVRIAEDRLATDATHVIMANESVLAAIPLPNGAYRLVGPDSMASTDLASGAQISFDAFADFLRRNGLFPDTRLYDPSRVVSYKMQKRVADRFMTGRVFLAGDAAHIHSPAGGQGMNMGIQDAANLAWKLSVSHHAPAPDLLDSYGQERRAIALSVANGTDRALRLMNSPNLLHRIALRFVAPVLCRFWQPRALIQAMAQLRIAYGTGPDPVALGKRLPWIRLADGGDLFDLLAPGRMLVLHLSGGDTIGGAWPVDEIRLDDNRYYRPGETAGPMAVRPATTREREKLGPVARVLVRPDGYVAAVDRSLRDRAVSDRLGELFDAGAPAHG</sequence>
<dbReference type="Pfam" id="PF21274">
    <property type="entry name" value="Rng_hyd_C"/>
    <property type="match status" value="1"/>
</dbReference>
<evidence type="ECO:0000256" key="1">
    <source>
        <dbReference type="ARBA" id="ARBA00001974"/>
    </source>
</evidence>
<dbReference type="PRINTS" id="PR00420">
    <property type="entry name" value="RNGMNOXGNASE"/>
</dbReference>
<evidence type="ECO:0000256" key="2">
    <source>
        <dbReference type="ARBA" id="ARBA00022630"/>
    </source>
</evidence>
<dbReference type="OrthoDB" id="9791689at2"/>
<dbReference type="Gene3D" id="3.50.50.60">
    <property type="entry name" value="FAD/NAD(P)-binding domain"/>
    <property type="match status" value="1"/>
</dbReference>
<protein>
    <recommendedName>
        <fullName evidence="4">FAD-binding domain-containing protein</fullName>
    </recommendedName>
</protein>
<dbReference type="GO" id="GO:0016709">
    <property type="term" value="F:oxidoreductase activity, acting on paired donors, with incorporation or reduction of molecular oxygen, NAD(P)H as one donor, and incorporation of one atom of oxygen"/>
    <property type="evidence" value="ECO:0007669"/>
    <property type="project" value="UniProtKB-ARBA"/>
</dbReference>
<proteinExistence type="predicted"/>
<name>A0A3L9Y6G3_9RHOB</name>
<evidence type="ECO:0000259" key="4">
    <source>
        <dbReference type="Pfam" id="PF01494"/>
    </source>
</evidence>
<keyword evidence="2" id="KW-0285">Flavoprotein</keyword>
<dbReference type="Gene3D" id="3.30.70.2450">
    <property type="match status" value="1"/>
</dbReference>
<comment type="caution">
    <text evidence="5">The sequence shown here is derived from an EMBL/GenBank/DDBJ whole genome shotgun (WGS) entry which is preliminary data.</text>
</comment>
<keyword evidence="6" id="KW-1185">Reference proteome</keyword>
<dbReference type="PANTHER" id="PTHR43004:SF19">
    <property type="entry name" value="BINDING MONOOXYGENASE, PUTATIVE (JCVI)-RELATED"/>
    <property type="match status" value="1"/>
</dbReference>
<dbReference type="PANTHER" id="PTHR43004">
    <property type="entry name" value="TRK SYSTEM POTASSIUM UPTAKE PROTEIN"/>
    <property type="match status" value="1"/>
</dbReference>
<dbReference type="RefSeq" id="WP_121897461.1">
    <property type="nucleotide sequence ID" value="NZ_RCNT01000003.1"/>
</dbReference>
<keyword evidence="3" id="KW-0274">FAD</keyword>
<dbReference type="EMBL" id="RCNT01000003">
    <property type="protein sequence ID" value="RMA42677.1"/>
    <property type="molecule type" value="Genomic_DNA"/>
</dbReference>